<reference evidence="2" key="1">
    <citation type="journal article" date="2014" name="Int. J. Syst. Evol. Microbiol.">
        <title>Complete genome sequence of Corynebacterium casei LMG S-19264T (=DSM 44701T), isolated from a smear-ripened cheese.</title>
        <authorList>
            <consortium name="US DOE Joint Genome Institute (JGI-PGF)"/>
            <person name="Walter F."/>
            <person name="Albersmeier A."/>
            <person name="Kalinowski J."/>
            <person name="Ruckert C."/>
        </authorList>
    </citation>
    <scope>NUCLEOTIDE SEQUENCE</scope>
    <source>
        <strain evidence="2">KCTC 12344</strain>
    </source>
</reference>
<protein>
    <submittedName>
        <fullName evidence="2">Uncharacterized protein</fullName>
    </submittedName>
</protein>
<reference evidence="2" key="2">
    <citation type="submission" date="2022-12" db="EMBL/GenBank/DDBJ databases">
        <authorList>
            <person name="Sun Q."/>
            <person name="Kim S."/>
        </authorList>
    </citation>
    <scope>NUCLEOTIDE SEQUENCE</scope>
    <source>
        <strain evidence="2">KCTC 12344</strain>
    </source>
</reference>
<name>A0AA88CAT2_9BURK</name>
<feature type="signal peptide" evidence="1">
    <location>
        <begin position="1"/>
        <end position="22"/>
    </location>
</feature>
<dbReference type="Proteomes" id="UP000619512">
    <property type="component" value="Unassembled WGS sequence"/>
</dbReference>
<accession>A0AA88CAT2</accession>
<dbReference type="AlphaFoldDB" id="A0AA88CAT2"/>
<gene>
    <name evidence="2" type="ORF">GCM10007388_49100</name>
</gene>
<organism evidence="2 3">
    <name type="scientific">Pseudoduganella plicata</name>
    <dbReference type="NCBI Taxonomy" id="321984"/>
    <lineage>
        <taxon>Bacteria</taxon>
        <taxon>Pseudomonadati</taxon>
        <taxon>Pseudomonadota</taxon>
        <taxon>Betaproteobacteria</taxon>
        <taxon>Burkholderiales</taxon>
        <taxon>Oxalobacteraceae</taxon>
        <taxon>Telluria group</taxon>
        <taxon>Pseudoduganella</taxon>
    </lineage>
</organism>
<dbReference type="EMBL" id="BMWW01000013">
    <property type="protein sequence ID" value="GGZ09699.1"/>
    <property type="molecule type" value="Genomic_DNA"/>
</dbReference>
<proteinExistence type="predicted"/>
<keyword evidence="1" id="KW-0732">Signal</keyword>
<comment type="caution">
    <text evidence="2">The sequence shown here is derived from an EMBL/GenBank/DDBJ whole genome shotgun (WGS) entry which is preliminary data.</text>
</comment>
<evidence type="ECO:0000313" key="3">
    <source>
        <dbReference type="Proteomes" id="UP000619512"/>
    </source>
</evidence>
<evidence type="ECO:0000256" key="1">
    <source>
        <dbReference type="SAM" id="SignalP"/>
    </source>
</evidence>
<evidence type="ECO:0000313" key="2">
    <source>
        <dbReference type="EMBL" id="GGZ09699.1"/>
    </source>
</evidence>
<feature type="chain" id="PRO_5041691490" evidence="1">
    <location>
        <begin position="23"/>
        <end position="116"/>
    </location>
</feature>
<sequence length="116" mass="12927">MPMSPFRCLLLCALCLPLTASAHDYPTSGRVEYVLECMQKHDGKYEYLYKCACVIDRIAAALTYDEYVEMSTALRNRTMAGERGALFRDPPSVRQAAGKYKAIEADASKACHVAPR</sequence>